<dbReference type="InterPro" id="IPR036298">
    <property type="entry name" value="Chalcone_isomerase_sf"/>
</dbReference>
<feature type="domain" description="Chalcone isomerase" evidence="2">
    <location>
        <begin position="229"/>
        <end position="384"/>
    </location>
</feature>
<comment type="similarity">
    <text evidence="1">Belongs to the chalcone isomerase family.</text>
</comment>
<dbReference type="Gene3D" id="1.10.890.20">
    <property type="match status" value="1"/>
</dbReference>
<dbReference type="RefSeq" id="XP_056691777.1">
    <property type="nucleotide sequence ID" value="XM_056835799.1"/>
</dbReference>
<dbReference type="GeneID" id="110792517"/>
<reference evidence="3" key="1">
    <citation type="journal article" date="2021" name="Nat. Commun.">
        <title>Genomic analyses provide insights into spinach domestication and the genetic basis of agronomic traits.</title>
        <authorList>
            <person name="Cai X."/>
            <person name="Sun X."/>
            <person name="Xu C."/>
            <person name="Sun H."/>
            <person name="Wang X."/>
            <person name="Ge C."/>
            <person name="Zhang Z."/>
            <person name="Wang Q."/>
            <person name="Fei Z."/>
            <person name="Jiao C."/>
            <person name="Wang Q."/>
        </authorList>
    </citation>
    <scope>NUCLEOTIDE SEQUENCE [LARGE SCALE GENOMIC DNA]</scope>
    <source>
        <strain evidence="3">cv. Varoflay</strain>
    </source>
</reference>
<organism evidence="3 4">
    <name type="scientific">Spinacia oleracea</name>
    <name type="common">Spinach</name>
    <dbReference type="NCBI Taxonomy" id="3562"/>
    <lineage>
        <taxon>Eukaryota</taxon>
        <taxon>Viridiplantae</taxon>
        <taxon>Streptophyta</taxon>
        <taxon>Embryophyta</taxon>
        <taxon>Tracheophyta</taxon>
        <taxon>Spermatophyta</taxon>
        <taxon>Magnoliopsida</taxon>
        <taxon>eudicotyledons</taxon>
        <taxon>Gunneridae</taxon>
        <taxon>Pentapetalae</taxon>
        <taxon>Caryophyllales</taxon>
        <taxon>Chenopodiaceae</taxon>
        <taxon>Chenopodioideae</taxon>
        <taxon>Anserineae</taxon>
        <taxon>Spinacia</taxon>
    </lineage>
</organism>
<dbReference type="SUPFAM" id="SSF54626">
    <property type="entry name" value="Chalcone isomerase"/>
    <property type="match status" value="1"/>
</dbReference>
<gene>
    <name evidence="4" type="primary">LOC110792517</name>
</gene>
<dbReference type="Proteomes" id="UP000813463">
    <property type="component" value="Chromosome 1"/>
</dbReference>
<protein>
    <submittedName>
        <fullName evidence="4">Fatty-acid-binding protein 2 isoform X1</fullName>
    </submittedName>
</protein>
<keyword evidence="3" id="KW-1185">Reference proteome</keyword>
<dbReference type="Pfam" id="PF16035">
    <property type="entry name" value="Chalcone_2"/>
    <property type="match status" value="1"/>
</dbReference>
<dbReference type="InterPro" id="IPR016088">
    <property type="entry name" value="Chalcone_isomerase_3-sand"/>
</dbReference>
<evidence type="ECO:0000256" key="1">
    <source>
        <dbReference type="ARBA" id="ARBA00007166"/>
    </source>
</evidence>
<evidence type="ECO:0000313" key="3">
    <source>
        <dbReference type="Proteomes" id="UP000813463"/>
    </source>
</evidence>
<evidence type="ECO:0000313" key="4">
    <source>
        <dbReference type="RefSeq" id="XP_056691777.1"/>
    </source>
</evidence>
<proteinExistence type="inferred from homology"/>
<accession>A0ABM3R829</accession>
<dbReference type="InterPro" id="IPR016089">
    <property type="entry name" value="Chalcone_isomerase_bundle_sf"/>
</dbReference>
<dbReference type="InterPro" id="IPR016087">
    <property type="entry name" value="Chalcone_isomerase"/>
</dbReference>
<evidence type="ECO:0000259" key="2">
    <source>
        <dbReference type="Pfam" id="PF16035"/>
    </source>
</evidence>
<dbReference type="Gene3D" id="3.50.70.10">
    <property type="match status" value="1"/>
</dbReference>
<reference evidence="4" key="2">
    <citation type="submission" date="2025-08" db="UniProtKB">
        <authorList>
            <consortium name="RefSeq"/>
        </authorList>
    </citation>
    <scope>IDENTIFICATION</scope>
    <source>
        <tissue evidence="4">Leaf</tissue>
    </source>
</reference>
<dbReference type="PANTHER" id="PTHR47284:SF3">
    <property type="entry name" value="FATTY-ACID-BINDING PROTEIN 2"/>
    <property type="match status" value="1"/>
</dbReference>
<name>A0ABM3R829_SPIOL</name>
<sequence length="413" mass="45876">MDPDHIGSDPCNLLLTDPLLSIVDNSLHHSKYLLAPASMAFRQAFTYFSKLAGAAVFLFSGASQIKTRFPDTHHVSGPVNSSCSFGQPKHITPSCNYYPSCFRFPHESFTTLFGHKFSTFSFKHLFRVAADTFQPLPPVFSIAAALIPPIDHFTPSLLLSIPPEVANTQIVGSLDKNPCNVQHRGCGGHAVPEFDWARHAVEPKTGIQFPAVLNSILSKDNQSNLSPEVLVGTGSRILTLIKIKSFKVYAYGFYVHTSSLCQKLGSKYGSVPEVELKERDDFYADLLREDVGMTVRLVVNYNGMKIDTVKDAFEKSLRARLAKTNPETDFKCIATFSSYFTKDIPLPVGTIIDFRRTSDGQLITEIGGNQIGAVNSRELCRVFYDTTPLPRIKKCAFMLKILTRVDCLCRSLF</sequence>
<dbReference type="PANTHER" id="PTHR47284">
    <property type="entry name" value="FATTY-ACID-BINDING PROTEIN 2"/>
    <property type="match status" value="1"/>
</dbReference>